<feature type="compositionally biased region" description="Polar residues" evidence="6">
    <location>
        <begin position="392"/>
        <end position="407"/>
    </location>
</feature>
<feature type="transmembrane region" description="Helical" evidence="7">
    <location>
        <begin position="51"/>
        <end position="73"/>
    </location>
</feature>
<reference evidence="9" key="1">
    <citation type="submission" date="2016-09" db="EMBL/GenBank/DDBJ databases">
        <authorList>
            <person name="Jeantristanb JTB J.-T."/>
            <person name="Ricardo R."/>
        </authorList>
    </citation>
    <scope>NUCLEOTIDE SEQUENCE [LARGE SCALE GENOMIC DNA]</scope>
</reference>
<feature type="region of interest" description="Disordered" evidence="6">
    <location>
        <begin position="391"/>
        <end position="444"/>
    </location>
</feature>
<dbReference type="PANTHER" id="PTHR19432">
    <property type="entry name" value="SUGAR TRANSPORTER"/>
    <property type="match status" value="1"/>
</dbReference>
<feature type="compositionally biased region" description="Low complexity" evidence="6">
    <location>
        <begin position="488"/>
        <end position="497"/>
    </location>
</feature>
<dbReference type="GO" id="GO:0008506">
    <property type="term" value="F:sucrose:proton symporter activity"/>
    <property type="evidence" value="ECO:0007669"/>
    <property type="project" value="TreeGrafter"/>
</dbReference>
<evidence type="ECO:0000313" key="9">
    <source>
        <dbReference type="Proteomes" id="UP000198372"/>
    </source>
</evidence>
<keyword evidence="3 7" id="KW-0812">Transmembrane</keyword>
<feature type="transmembrane region" description="Helical" evidence="7">
    <location>
        <begin position="149"/>
        <end position="170"/>
    </location>
</feature>
<evidence type="ECO:0000256" key="4">
    <source>
        <dbReference type="ARBA" id="ARBA00022989"/>
    </source>
</evidence>
<evidence type="ECO:0000256" key="2">
    <source>
        <dbReference type="ARBA" id="ARBA00022448"/>
    </source>
</evidence>
<evidence type="ECO:0000256" key="3">
    <source>
        <dbReference type="ARBA" id="ARBA00022692"/>
    </source>
</evidence>
<dbReference type="GO" id="GO:0005886">
    <property type="term" value="C:plasma membrane"/>
    <property type="evidence" value="ECO:0007669"/>
    <property type="project" value="TreeGrafter"/>
</dbReference>
<evidence type="ECO:0000256" key="6">
    <source>
        <dbReference type="SAM" id="MobiDB-lite"/>
    </source>
</evidence>
<feature type="transmembrane region" description="Helical" evidence="7">
    <location>
        <begin position="93"/>
        <end position="113"/>
    </location>
</feature>
<feature type="transmembrane region" description="Helical" evidence="7">
    <location>
        <begin position="242"/>
        <end position="264"/>
    </location>
</feature>
<keyword evidence="2" id="KW-0813">Transport</keyword>
<keyword evidence="5 7" id="KW-0472">Membrane</keyword>
<dbReference type="OrthoDB" id="28755at2759"/>
<dbReference type="STRING" id="269621.A0A238FM80"/>
<evidence type="ECO:0000256" key="5">
    <source>
        <dbReference type="ARBA" id="ARBA00023136"/>
    </source>
</evidence>
<dbReference type="InterPro" id="IPR036259">
    <property type="entry name" value="MFS_trans_sf"/>
</dbReference>
<dbReference type="AlphaFoldDB" id="A0A238FM80"/>
<keyword evidence="4 7" id="KW-1133">Transmembrane helix</keyword>
<feature type="transmembrane region" description="Helical" evidence="7">
    <location>
        <begin position="508"/>
        <end position="527"/>
    </location>
</feature>
<dbReference type="PANTHER" id="PTHR19432:SF35">
    <property type="entry name" value="SOLUTE CARRIER FAMILY 45 MEMBER 3 ISOFORM X1"/>
    <property type="match status" value="1"/>
</dbReference>
<feature type="transmembrane region" description="Helical" evidence="7">
    <location>
        <begin position="284"/>
        <end position="302"/>
    </location>
</feature>
<feature type="transmembrane region" description="Helical" evidence="7">
    <location>
        <begin position="20"/>
        <end position="39"/>
    </location>
</feature>
<comment type="subcellular location">
    <subcellularLocation>
        <location evidence="1">Membrane</location>
        <topology evidence="1">Multi-pass membrane protein</topology>
    </subcellularLocation>
</comment>
<feature type="transmembrane region" description="Helical" evidence="7">
    <location>
        <begin position="335"/>
        <end position="354"/>
    </location>
</feature>
<feature type="transmembrane region" description="Helical" evidence="7">
    <location>
        <begin position="360"/>
        <end position="382"/>
    </location>
</feature>
<evidence type="ECO:0000313" key="8">
    <source>
        <dbReference type="EMBL" id="SCV73123.1"/>
    </source>
</evidence>
<keyword evidence="9" id="KW-1185">Reference proteome</keyword>
<gene>
    <name evidence="8" type="ORF">BQ2448_7048</name>
</gene>
<evidence type="ECO:0000256" key="1">
    <source>
        <dbReference type="ARBA" id="ARBA00004141"/>
    </source>
</evidence>
<accession>A0A238FM80</accession>
<name>A0A238FM80_9BASI</name>
<dbReference type="EMBL" id="FMSP01000017">
    <property type="protein sequence ID" value="SCV73123.1"/>
    <property type="molecule type" value="Genomic_DNA"/>
</dbReference>
<dbReference type="Gene3D" id="1.20.1250.20">
    <property type="entry name" value="MFS general substrate transporter like domains"/>
    <property type="match status" value="1"/>
</dbReference>
<feature type="compositionally biased region" description="Polar residues" evidence="6">
    <location>
        <begin position="417"/>
        <end position="431"/>
    </location>
</feature>
<evidence type="ECO:0000256" key="7">
    <source>
        <dbReference type="SAM" id="Phobius"/>
    </source>
</evidence>
<proteinExistence type="predicted"/>
<feature type="transmembrane region" description="Helical" evidence="7">
    <location>
        <begin position="176"/>
        <end position="196"/>
    </location>
</feature>
<dbReference type="SUPFAM" id="SSF103473">
    <property type="entry name" value="MFS general substrate transporter"/>
    <property type="match status" value="1"/>
</dbReference>
<feature type="region of interest" description="Disordered" evidence="6">
    <location>
        <begin position="459"/>
        <end position="498"/>
    </location>
</feature>
<organism evidence="8 9">
    <name type="scientific">Microbotryum intermedium</name>
    <dbReference type="NCBI Taxonomy" id="269621"/>
    <lineage>
        <taxon>Eukaryota</taxon>
        <taxon>Fungi</taxon>
        <taxon>Dikarya</taxon>
        <taxon>Basidiomycota</taxon>
        <taxon>Pucciniomycotina</taxon>
        <taxon>Microbotryomycetes</taxon>
        <taxon>Microbotryales</taxon>
        <taxon>Microbotryaceae</taxon>
        <taxon>Microbotryum</taxon>
    </lineage>
</organism>
<feature type="transmembrane region" description="Helical" evidence="7">
    <location>
        <begin position="579"/>
        <end position="601"/>
    </location>
</feature>
<sequence>MAFGTPYLLSLGLTKRATSLVWLAGPLAGLIMQPIIGALSDASRSKYRRRAFIAASAASVVVSTLFVAYAHEIGDLLSAWSGLGDWDPKQDDHVRAIAIAIGVVGFYVLDFSLNALQASLRALILDQSPRHQQNVANAWHGRMTHCANIFGYGAGYIDLGHWAALSWVGGGQFRKLAVLACVVMTLCVAITCWTQVERRGSSDQNASTQGIRWSSVWINVRKATRELPLSVRRICYLQFFQWTAWFPFLFYSTSYVAEVLYASLPPDQDEPSTDTATRAGSLALLLYALVSLVSGSLLPWLTTLGRRKFIDKTLSRTSKKGRIMRHLLASMTPRNMWTFGTTLYAFAMVATFWVKTVHGAMSIVAFCGISWAVQCWVPFALVMESIREIDPTTPTNESRVPSVQDARTPSHPPSRSMYGSTYSKRGSNESFTPPPFAHPSSQRERVRQGLAECSPLLSGAEGSRQFQPSSQRRPENDVDPEVEPDPASPSSPSTSTAGGTILGIHNQACCVPQFFVAVVAACIFSLLEKKRSVSDGIGNGKIPEVILRQGVEVLVSVLISEGGGGDPEPSDGLRGSNDVVWVLRFGGLAALAGVVVSRWLLETRSENEYRSEVLAWPFQLVDEEREEGDE</sequence>
<dbReference type="Proteomes" id="UP000198372">
    <property type="component" value="Unassembled WGS sequence"/>
</dbReference>
<protein>
    <submittedName>
        <fullName evidence="8">BQ2448_7048 protein</fullName>
    </submittedName>
</protein>